<dbReference type="InterPro" id="IPR007872">
    <property type="entry name" value="DPH_MB_dom"/>
</dbReference>
<comment type="caution">
    <text evidence="15">The sequence shown here is derived from an EMBL/GenBank/DDBJ whole genome shotgun (WGS) entry which is preliminary data.</text>
</comment>
<evidence type="ECO:0000259" key="14">
    <source>
        <dbReference type="PROSITE" id="PS51074"/>
    </source>
</evidence>
<keyword evidence="16" id="KW-1185">Reference proteome</keyword>
<dbReference type="Pfam" id="PF05207">
    <property type="entry name" value="Zn_ribbon_CSL"/>
    <property type="match status" value="1"/>
</dbReference>
<dbReference type="STRING" id="1220188.A0A4S3JR52"/>
<dbReference type="SUPFAM" id="SSF46565">
    <property type="entry name" value="Chaperone J-domain"/>
    <property type="match status" value="1"/>
</dbReference>
<dbReference type="CDD" id="cd06257">
    <property type="entry name" value="DnaJ"/>
    <property type="match status" value="1"/>
</dbReference>
<feature type="domain" description="J" evidence="13">
    <location>
        <begin position="70"/>
        <end position="163"/>
    </location>
</feature>
<dbReference type="PANTHER" id="PTHR21454:SF46">
    <property type="entry name" value="DIPHTHAMIDE BIOSYNTHESIS PROTEIN 4"/>
    <property type="match status" value="1"/>
</dbReference>
<organism evidence="15 16">
    <name type="scientific">Aspergillus tanneri</name>
    <dbReference type="NCBI Taxonomy" id="1220188"/>
    <lineage>
        <taxon>Eukaryota</taxon>
        <taxon>Fungi</taxon>
        <taxon>Dikarya</taxon>
        <taxon>Ascomycota</taxon>
        <taxon>Pezizomycotina</taxon>
        <taxon>Eurotiomycetes</taxon>
        <taxon>Eurotiomycetidae</taxon>
        <taxon>Eurotiales</taxon>
        <taxon>Aspergillaceae</taxon>
        <taxon>Aspergillus</taxon>
        <taxon>Aspergillus subgen. Circumdati</taxon>
    </lineage>
</organism>
<feature type="domain" description="DPH-type MB" evidence="14">
    <location>
        <begin position="183"/>
        <end position="256"/>
    </location>
</feature>
<dbReference type="GO" id="GO:0005634">
    <property type="term" value="C:nucleus"/>
    <property type="evidence" value="ECO:0007669"/>
    <property type="project" value="UniProtKB-SubCell"/>
</dbReference>
<evidence type="ECO:0000256" key="8">
    <source>
        <dbReference type="ARBA" id="ARBA00022723"/>
    </source>
</evidence>
<proteinExistence type="inferred from homology"/>
<gene>
    <name evidence="15" type="ORF">EYZ11_002403</name>
</gene>
<dbReference type="GO" id="GO:0046872">
    <property type="term" value="F:metal ion binding"/>
    <property type="evidence" value="ECO:0007669"/>
    <property type="project" value="UniProtKB-KW"/>
</dbReference>
<evidence type="ECO:0000256" key="11">
    <source>
        <dbReference type="ARBA" id="ARBA00023242"/>
    </source>
</evidence>
<evidence type="ECO:0000259" key="13">
    <source>
        <dbReference type="PROSITE" id="PS50076"/>
    </source>
</evidence>
<protein>
    <recommendedName>
        <fullName evidence="6">Diphthamide biosynthesis protein 4</fullName>
    </recommendedName>
</protein>
<keyword evidence="7" id="KW-0963">Cytoplasm</keyword>
<comment type="subcellular location">
    <subcellularLocation>
        <location evidence="3">Cytoplasm</location>
    </subcellularLocation>
    <subcellularLocation>
        <location evidence="2">Nucleus</location>
    </subcellularLocation>
</comment>
<feature type="region of interest" description="Disordered" evidence="12">
    <location>
        <begin position="18"/>
        <end position="42"/>
    </location>
</feature>
<keyword evidence="11" id="KW-0539">Nucleus</keyword>
<evidence type="ECO:0000256" key="3">
    <source>
        <dbReference type="ARBA" id="ARBA00004496"/>
    </source>
</evidence>
<keyword evidence="8" id="KW-0479">Metal-binding</keyword>
<dbReference type="PANTHER" id="PTHR21454">
    <property type="entry name" value="DPH3 HOMOLOG-RELATED"/>
    <property type="match status" value="1"/>
</dbReference>
<dbReference type="Gene3D" id="1.10.287.110">
    <property type="entry name" value="DnaJ domain"/>
    <property type="match status" value="1"/>
</dbReference>
<evidence type="ECO:0000256" key="2">
    <source>
        <dbReference type="ARBA" id="ARBA00004123"/>
    </source>
</evidence>
<dbReference type="GO" id="GO:0017183">
    <property type="term" value="P:protein histidyl modification to diphthamide"/>
    <property type="evidence" value="ECO:0007669"/>
    <property type="project" value="UniProtKB-UniPathway"/>
</dbReference>
<evidence type="ECO:0000313" key="15">
    <source>
        <dbReference type="EMBL" id="THC98115.1"/>
    </source>
</evidence>
<dbReference type="Proteomes" id="UP000308092">
    <property type="component" value="Unassembled WGS sequence"/>
</dbReference>
<dbReference type="VEuPathDB" id="FungiDB:EYZ11_002403"/>
<dbReference type="InterPro" id="IPR001623">
    <property type="entry name" value="DnaJ_domain"/>
</dbReference>
<dbReference type="PROSITE" id="PS50076">
    <property type="entry name" value="DNAJ_2"/>
    <property type="match status" value="1"/>
</dbReference>
<dbReference type="GO" id="GO:0005737">
    <property type="term" value="C:cytoplasm"/>
    <property type="evidence" value="ECO:0007669"/>
    <property type="project" value="UniProtKB-SubCell"/>
</dbReference>
<dbReference type="SMART" id="SM00271">
    <property type="entry name" value="DnaJ"/>
    <property type="match status" value="1"/>
</dbReference>
<evidence type="ECO:0000256" key="4">
    <source>
        <dbReference type="ARBA" id="ARBA00005156"/>
    </source>
</evidence>
<dbReference type="UniPathway" id="UPA00559"/>
<comment type="function">
    <text evidence="1">Required for the first step of diphthamide biosynthesis, the transfer of 3-amino-3-carboxypropyl from S-adenosyl-L-methionine to a histidine residue. Diphthamide is a post-translational modification of histidine which occurs in elongation factor 2.</text>
</comment>
<evidence type="ECO:0000256" key="7">
    <source>
        <dbReference type="ARBA" id="ARBA00022490"/>
    </source>
</evidence>
<evidence type="ECO:0000256" key="12">
    <source>
        <dbReference type="SAM" id="MobiDB-lite"/>
    </source>
</evidence>
<evidence type="ECO:0000256" key="1">
    <source>
        <dbReference type="ARBA" id="ARBA00003474"/>
    </source>
</evidence>
<dbReference type="InterPro" id="IPR044248">
    <property type="entry name" value="DPH3/4-like"/>
</dbReference>
<evidence type="ECO:0000256" key="9">
    <source>
        <dbReference type="ARBA" id="ARBA00022833"/>
    </source>
</evidence>
<keyword evidence="9" id="KW-0862">Zinc</keyword>
<dbReference type="SUPFAM" id="SSF144217">
    <property type="entry name" value="CSL zinc finger"/>
    <property type="match status" value="1"/>
</dbReference>
<dbReference type="PROSITE" id="PS51074">
    <property type="entry name" value="DPH_MB"/>
    <property type="match status" value="1"/>
</dbReference>
<name>A0A4S3JR52_9EURO</name>
<accession>A0A4S3JR52</accession>
<keyword evidence="10" id="KW-0408">Iron</keyword>
<comment type="pathway">
    <text evidence="4">Protein modification; peptidyl-diphthamide biosynthesis.</text>
</comment>
<dbReference type="AlphaFoldDB" id="A0A4S3JR52"/>
<evidence type="ECO:0000256" key="5">
    <source>
        <dbReference type="ARBA" id="ARBA00006169"/>
    </source>
</evidence>
<reference evidence="15 16" key="1">
    <citation type="submission" date="2019-03" db="EMBL/GenBank/DDBJ databases">
        <title>The genome sequence of a newly discovered highly antifungal drug resistant Aspergillus species, Aspergillus tanneri NIH 1004.</title>
        <authorList>
            <person name="Mounaud S."/>
            <person name="Singh I."/>
            <person name="Joardar V."/>
            <person name="Pakala S."/>
            <person name="Pakala S."/>
            <person name="Venepally P."/>
            <person name="Hoover J."/>
            <person name="Nierman W."/>
            <person name="Chung J."/>
            <person name="Losada L."/>
        </authorList>
    </citation>
    <scope>NUCLEOTIDE SEQUENCE [LARGE SCALE GENOMIC DNA]</scope>
    <source>
        <strain evidence="15 16">NIH1004</strain>
    </source>
</reference>
<evidence type="ECO:0000256" key="6">
    <source>
        <dbReference type="ARBA" id="ARBA00021797"/>
    </source>
</evidence>
<sequence>MLLTEQMMIRVSWLESSSSYQSGGGDQECDSAISDTSTTSPTEEFETHFQLPGVTNTDPALNENTALAHDHYEILNLPFTGTPTALSKQQLKIAYHKALLKHHPDKASMVAKDAHIQVTRPSSPSSTFDSSHASGRIYTIDEITAAYKTLSDPRLRAEYDRCLRLDRSKISECESTGTVFHTGLEVVDLEDLVFDDGDNAAKEEGQMSGAIWYRGCRCGDERGFQVTEDDLARESEHGDIVIGCRGCSLWTKILFAVEDGDNGGYGEEEKKT</sequence>
<dbReference type="EMBL" id="SOSA01000053">
    <property type="protein sequence ID" value="THC98115.1"/>
    <property type="molecule type" value="Genomic_DNA"/>
</dbReference>
<dbReference type="InterPro" id="IPR036671">
    <property type="entry name" value="DPH_MB_sf"/>
</dbReference>
<dbReference type="InterPro" id="IPR036869">
    <property type="entry name" value="J_dom_sf"/>
</dbReference>
<dbReference type="Gene3D" id="3.10.660.10">
    <property type="entry name" value="DPH Zinc finger"/>
    <property type="match status" value="1"/>
</dbReference>
<evidence type="ECO:0000256" key="10">
    <source>
        <dbReference type="ARBA" id="ARBA00023004"/>
    </source>
</evidence>
<evidence type="ECO:0000313" key="16">
    <source>
        <dbReference type="Proteomes" id="UP000308092"/>
    </source>
</evidence>
<comment type="similarity">
    <text evidence="5">Belongs to the DPH4 family.</text>
</comment>